<name>K9WVY5_9NOST</name>
<accession>K9WVY5</accession>
<protein>
    <submittedName>
        <fullName evidence="1">Uncharacterized protein</fullName>
    </submittedName>
</protein>
<evidence type="ECO:0000313" key="2">
    <source>
        <dbReference type="Proteomes" id="UP000010475"/>
    </source>
</evidence>
<dbReference type="EMBL" id="CP003642">
    <property type="protein sequence ID" value="AFZ23979.1"/>
    <property type="molecule type" value="Genomic_DNA"/>
</dbReference>
<dbReference type="KEGG" id="csg:Cylst_1707"/>
<gene>
    <name evidence="1" type="ORF">Cylst_1707</name>
</gene>
<organism evidence="1 2">
    <name type="scientific">Cylindrospermum stagnale PCC 7417</name>
    <dbReference type="NCBI Taxonomy" id="56107"/>
    <lineage>
        <taxon>Bacteria</taxon>
        <taxon>Bacillati</taxon>
        <taxon>Cyanobacteriota</taxon>
        <taxon>Cyanophyceae</taxon>
        <taxon>Nostocales</taxon>
        <taxon>Nostocaceae</taxon>
        <taxon>Cylindrospermum</taxon>
    </lineage>
</organism>
<dbReference type="PATRIC" id="fig|56107.3.peg.1912"/>
<evidence type="ECO:0000313" key="1">
    <source>
        <dbReference type="EMBL" id="AFZ23979.1"/>
    </source>
</evidence>
<dbReference type="HOGENOM" id="CLU_202531_4_0_3"/>
<proteinExistence type="predicted"/>
<sequence length="57" mass="6807">MCRYCVSIMAKKELHIRISERRLHKLRLLAVEKDKTVTQIVEDLIDMLPEPRKIQCD</sequence>
<reference evidence="1 2" key="1">
    <citation type="submission" date="2012-06" db="EMBL/GenBank/DDBJ databases">
        <title>Finished chromosome of genome of Cylindrospermum stagnale PCC 7417.</title>
        <authorList>
            <consortium name="US DOE Joint Genome Institute"/>
            <person name="Gugger M."/>
            <person name="Coursin T."/>
            <person name="Rippka R."/>
            <person name="Tandeau De Marsac N."/>
            <person name="Huntemann M."/>
            <person name="Wei C.-L."/>
            <person name="Han J."/>
            <person name="Detter J.C."/>
            <person name="Han C."/>
            <person name="Tapia R."/>
            <person name="Chen A."/>
            <person name="Kyrpides N."/>
            <person name="Mavromatis K."/>
            <person name="Markowitz V."/>
            <person name="Szeto E."/>
            <person name="Ivanova N."/>
            <person name="Pagani I."/>
            <person name="Pati A."/>
            <person name="Goodwin L."/>
            <person name="Nordberg H.P."/>
            <person name="Cantor M.N."/>
            <person name="Hua S.X."/>
            <person name="Woyke T."/>
            <person name="Kerfeld C.A."/>
        </authorList>
    </citation>
    <scope>NUCLEOTIDE SEQUENCE [LARGE SCALE GENOMIC DNA]</scope>
    <source>
        <strain evidence="1 2">PCC 7417</strain>
    </source>
</reference>
<dbReference type="AlphaFoldDB" id="K9WVY5"/>
<dbReference type="Proteomes" id="UP000010475">
    <property type="component" value="Chromosome"/>
</dbReference>
<keyword evidence="2" id="KW-1185">Reference proteome</keyword>